<organism evidence="1 2">
    <name type="scientific">Gemmata palustris</name>
    <dbReference type="NCBI Taxonomy" id="2822762"/>
    <lineage>
        <taxon>Bacteria</taxon>
        <taxon>Pseudomonadati</taxon>
        <taxon>Planctomycetota</taxon>
        <taxon>Planctomycetia</taxon>
        <taxon>Gemmatales</taxon>
        <taxon>Gemmataceae</taxon>
        <taxon>Gemmata</taxon>
    </lineage>
</organism>
<dbReference type="NCBIfam" id="TIGR02996">
    <property type="entry name" value="rpt_mate_G_obs"/>
    <property type="match status" value="1"/>
</dbReference>
<dbReference type="Proteomes" id="UP000676565">
    <property type="component" value="Unassembled WGS sequence"/>
</dbReference>
<accession>A0ABS5C0M8</accession>
<name>A0ABS5C0M8_9BACT</name>
<protein>
    <submittedName>
        <fullName evidence="1">TIGR02996 domain-containing protein</fullName>
    </submittedName>
</protein>
<sequence length="354" mass="40976">MSSAMLHTNDDFLNAIRAEPHERTLRLLYADWLDEHEDPRGELIRTEEEMRQVPVFADRFWELKPRRNELRTTAGTEWCALMKYGTECEPVFRHGIPDGWRERWRLIREFTERWYRVPMPDIGGRQAEIAEAEARLGRKLPPSVREWVAFAHDANMRPNHPIYLHVFRELYEMENVPDHPALSLLRQYEDGYAWAVHHNTLDDPDPPVHGYGFEFENGMATTCSPDTERNPLATTVTEFTLGTALTYMKGHVSGDWVSTTSADPASVLNELAATFPPPTRFGHYNIYEAENIMVLASPEIRRSGTWFEMRIFKPLTREQMPASLWRYSSNGRASHQLTERSILPPAGPNDPIPF</sequence>
<dbReference type="EMBL" id="JAGKQQ010000001">
    <property type="protein sequence ID" value="MBP3959542.1"/>
    <property type="molecule type" value="Genomic_DNA"/>
</dbReference>
<gene>
    <name evidence="1" type="ORF">J8F10_30225</name>
</gene>
<dbReference type="RefSeq" id="WP_210660234.1">
    <property type="nucleotide sequence ID" value="NZ_JAGKQQ010000001.1"/>
</dbReference>
<evidence type="ECO:0000313" key="1">
    <source>
        <dbReference type="EMBL" id="MBP3959542.1"/>
    </source>
</evidence>
<comment type="caution">
    <text evidence="1">The sequence shown here is derived from an EMBL/GenBank/DDBJ whole genome shotgun (WGS) entry which is preliminary data.</text>
</comment>
<dbReference type="InterPro" id="IPR014338">
    <property type="entry name" value="CHP02996_rpt-companion-dom"/>
</dbReference>
<evidence type="ECO:0000313" key="2">
    <source>
        <dbReference type="Proteomes" id="UP000676565"/>
    </source>
</evidence>
<keyword evidence="2" id="KW-1185">Reference proteome</keyword>
<proteinExistence type="predicted"/>
<reference evidence="1 2" key="1">
    <citation type="submission" date="2021-04" db="EMBL/GenBank/DDBJ databases">
        <authorList>
            <person name="Ivanova A."/>
        </authorList>
    </citation>
    <scope>NUCLEOTIDE SEQUENCE [LARGE SCALE GENOMIC DNA]</scope>
    <source>
        <strain evidence="1 2">G18</strain>
    </source>
</reference>